<dbReference type="EMBL" id="JADQTO010000023">
    <property type="protein sequence ID" value="MBG0566845.1"/>
    <property type="molecule type" value="Genomic_DNA"/>
</dbReference>
<sequence length="161" mass="16952">MTEQTNTKIPAPLYAAAGAGDLAYQQLRKLPAVLTQLSDKAAASLKVYNEQANTRAAELREKANTTDFVALRENAASVATSIAQLAQDRAIAVYTELVARGERVVGTGVIEAADVVNADIETTEEPKAVEATVTEAKAVEAAPKAPRKRAKPAAPRKPAAE</sequence>
<comment type="caution">
    <text evidence="2">The sequence shown here is derived from an EMBL/GenBank/DDBJ whole genome shotgun (WGS) entry which is preliminary data.</text>
</comment>
<evidence type="ECO:0000256" key="1">
    <source>
        <dbReference type="SAM" id="MobiDB-lite"/>
    </source>
</evidence>
<proteinExistence type="predicted"/>
<evidence type="ECO:0000313" key="2">
    <source>
        <dbReference type="EMBL" id="MBG0566845.1"/>
    </source>
</evidence>
<dbReference type="Proteomes" id="UP000598146">
    <property type="component" value="Unassembled WGS sequence"/>
</dbReference>
<protein>
    <recommendedName>
        <fullName evidence="4">Phasin family protein</fullName>
    </recommendedName>
</protein>
<feature type="region of interest" description="Disordered" evidence="1">
    <location>
        <begin position="125"/>
        <end position="161"/>
    </location>
</feature>
<gene>
    <name evidence="2" type="ORF">I4J89_35900</name>
</gene>
<evidence type="ECO:0000313" key="3">
    <source>
        <dbReference type="Proteomes" id="UP000598146"/>
    </source>
</evidence>
<dbReference type="RefSeq" id="WP_196418619.1">
    <property type="nucleotide sequence ID" value="NZ_JADQTO010000023.1"/>
</dbReference>
<feature type="compositionally biased region" description="Low complexity" evidence="1">
    <location>
        <begin position="152"/>
        <end position="161"/>
    </location>
</feature>
<organism evidence="2 3">
    <name type="scientific">Actinoplanes aureus</name>
    <dbReference type="NCBI Taxonomy" id="2792083"/>
    <lineage>
        <taxon>Bacteria</taxon>
        <taxon>Bacillati</taxon>
        <taxon>Actinomycetota</taxon>
        <taxon>Actinomycetes</taxon>
        <taxon>Micromonosporales</taxon>
        <taxon>Micromonosporaceae</taxon>
        <taxon>Actinoplanes</taxon>
    </lineage>
</organism>
<evidence type="ECO:0008006" key="4">
    <source>
        <dbReference type="Google" id="ProtNLM"/>
    </source>
</evidence>
<reference evidence="2" key="1">
    <citation type="submission" date="2020-11" db="EMBL/GenBank/DDBJ databases">
        <title>Isolation and identification of active actinomycetes.</title>
        <authorList>
            <person name="Sun X."/>
        </authorList>
    </citation>
    <scope>NUCLEOTIDE SEQUENCE</scope>
    <source>
        <strain evidence="2">NEAU-A11</strain>
    </source>
</reference>
<accession>A0A931CKY4</accession>
<dbReference type="AlphaFoldDB" id="A0A931CKY4"/>
<keyword evidence="3" id="KW-1185">Reference proteome</keyword>
<name>A0A931CKY4_9ACTN</name>
<feature type="compositionally biased region" description="Low complexity" evidence="1">
    <location>
        <begin position="129"/>
        <end position="144"/>
    </location>
</feature>